<dbReference type="Pfam" id="PF00580">
    <property type="entry name" value="UvrD-helicase"/>
    <property type="match status" value="1"/>
</dbReference>
<dbReference type="HAMAP" id="MF_01920">
    <property type="entry name" value="Helicase_Rep"/>
    <property type="match status" value="1"/>
</dbReference>
<evidence type="ECO:0000256" key="11">
    <source>
        <dbReference type="HAMAP-Rule" id="MF_01920"/>
    </source>
</evidence>
<evidence type="ECO:0000256" key="4">
    <source>
        <dbReference type="ARBA" id="ARBA00022801"/>
    </source>
</evidence>
<evidence type="ECO:0000313" key="16">
    <source>
        <dbReference type="Proteomes" id="UP000005522"/>
    </source>
</evidence>
<dbReference type="InterPro" id="IPR013986">
    <property type="entry name" value="DExx_box_DNA_helicase_dom_sf"/>
</dbReference>
<evidence type="ECO:0000256" key="2">
    <source>
        <dbReference type="ARBA" id="ARBA00022705"/>
    </source>
</evidence>
<evidence type="ECO:0000256" key="5">
    <source>
        <dbReference type="ARBA" id="ARBA00022806"/>
    </source>
</evidence>
<dbReference type="SUPFAM" id="SSF52540">
    <property type="entry name" value="P-loop containing nucleoside triphosphate hydrolases"/>
    <property type="match status" value="1"/>
</dbReference>
<dbReference type="GO" id="GO:0000725">
    <property type="term" value="P:recombinational repair"/>
    <property type="evidence" value="ECO:0007669"/>
    <property type="project" value="TreeGrafter"/>
</dbReference>
<comment type="catalytic activity">
    <reaction evidence="10 11">
        <text>ATP + H2O = ADP + phosphate + H(+)</text>
        <dbReference type="Rhea" id="RHEA:13065"/>
        <dbReference type="ChEBI" id="CHEBI:15377"/>
        <dbReference type="ChEBI" id="CHEBI:15378"/>
        <dbReference type="ChEBI" id="CHEBI:30616"/>
        <dbReference type="ChEBI" id="CHEBI:43474"/>
        <dbReference type="ChEBI" id="CHEBI:456216"/>
        <dbReference type="EC" id="5.6.2.4"/>
    </reaction>
</comment>
<keyword evidence="2 11" id="KW-0235">DNA replication</keyword>
<name>A0A059ZXL6_ACICK</name>
<keyword evidence="8 11" id="KW-0413">Isomerase</keyword>
<reference evidence="15 16" key="1">
    <citation type="journal article" date="2009" name="J. Bacteriol.">
        <title>Draft genome sequence of the extremely acidophilic bacterium Acidithiobacillus caldus ATCC 51756 reveals metabolic versatility in the genus Acidithiobacillus.</title>
        <authorList>
            <person name="Valdes J."/>
            <person name="Quatrini R."/>
            <person name="Hallberg K."/>
            <person name="Dopson M."/>
            <person name="Valenzuela P.D."/>
            <person name="Holmes D.S."/>
        </authorList>
    </citation>
    <scope>NUCLEOTIDE SEQUENCE [LARGE SCALE GENOMIC DNA]</scope>
    <source>
        <strain evidence="16">ATCC 51756 / DSM 8584 / KU</strain>
    </source>
</reference>
<evidence type="ECO:0000259" key="13">
    <source>
        <dbReference type="PROSITE" id="PS51198"/>
    </source>
</evidence>
<comment type="catalytic activity">
    <reaction evidence="9 11">
        <text>Couples ATP hydrolysis with the unwinding of duplex DNA by translocating in the 3'-5' direction.</text>
        <dbReference type="EC" id="5.6.2.4"/>
    </reaction>
</comment>
<sequence length="663" mass="75919">MSAALADLNGPQREAVARVHGPVLVLAGAGSGKTRVITRKIVHLIQDHGVEPRHIAAVTFTNKAAREMKGRVQQSLEGRSARGLTISTFHRLGLEILRQDITQLGYRENFSVVDPGDSLTLVRNLLREMQGPSDLAESIQARISKAKNDGHGPEDMPIRDRLDELAQRVYRPYQRALKACNSVDLDDLILLPTELLSRFAEAQERWQERIRYLLVDEYQDSNGAQYRLLQNLLKKRQNLTAVGDDDQSIYSWRGAAADNLQRLAQDFPDLRLIKLEQNYRSTGRILQAANHLIAHNPHLFEKKLWSSLGEGDRIQVIVARDETDEAEQVVNAILRDRFQRQGEYRDYAILYRSNHQSRPFETALRNARIPYQLSGGISFFERSEIRDFLAYCRLLANPDDDAAFLRAVNTPRRGIGSATLETLGEHAKARQMSLFAALWEEDLDLAERPLLALRSFGDWLNRTAEACARSELMPTLRDLLEEIGYRRYLENEGDEREARRKWENLEELLAWMARLLEQEDGPKNLAELLNRLSVIHILERDEDDEERDVLRLSTLHGAKGLEFSRVFLVGVEEELLPHRNSETPAQIEEERRLFYVGVTRARHKLSLSYCRRRKRYGEAQAPEPSRFLQELPRELLDWASGAEEQEALSATAACSRLRALLDD</sequence>
<gene>
    <name evidence="11" type="primary">rep</name>
    <name evidence="15" type="ORF">Acaty_c0785</name>
</gene>
<dbReference type="Gene3D" id="1.10.10.160">
    <property type="match status" value="1"/>
</dbReference>
<feature type="domain" description="UvrD-like helicase C-terminal" evidence="14">
    <location>
        <begin position="283"/>
        <end position="560"/>
    </location>
</feature>
<keyword evidence="3 11" id="KW-0547">Nucleotide-binding</keyword>
<evidence type="ECO:0000256" key="12">
    <source>
        <dbReference type="PROSITE-ProRule" id="PRU00560"/>
    </source>
</evidence>
<keyword evidence="7 11" id="KW-0238">DNA-binding</keyword>
<dbReference type="HOGENOM" id="CLU_004585_5_2_6"/>
<dbReference type="Gene3D" id="3.40.50.300">
    <property type="entry name" value="P-loop containing nucleotide triphosphate hydrolases"/>
    <property type="match status" value="2"/>
</dbReference>
<comment type="similarity">
    <text evidence="1 11">Belongs to the helicase family. UvrD subfamily.</text>
</comment>
<dbReference type="PANTHER" id="PTHR11070">
    <property type="entry name" value="UVRD / RECB / PCRA DNA HELICASE FAMILY MEMBER"/>
    <property type="match status" value="1"/>
</dbReference>
<dbReference type="Pfam" id="PF13361">
    <property type="entry name" value="UvrD_C"/>
    <property type="match status" value="1"/>
</dbReference>
<dbReference type="RefSeq" id="WP_004871014.1">
    <property type="nucleotide sequence ID" value="NZ_CP005986.1"/>
</dbReference>
<comment type="subunit">
    <text evidence="11">Homodimer.</text>
</comment>
<keyword evidence="5 11" id="KW-0347">Helicase</keyword>
<accession>A0A059ZXL6</accession>
<evidence type="ECO:0000259" key="14">
    <source>
        <dbReference type="PROSITE" id="PS51217"/>
    </source>
</evidence>
<dbReference type="GeneID" id="92930821"/>
<evidence type="ECO:0000256" key="9">
    <source>
        <dbReference type="ARBA" id="ARBA00034617"/>
    </source>
</evidence>
<evidence type="ECO:0000256" key="3">
    <source>
        <dbReference type="ARBA" id="ARBA00022741"/>
    </source>
</evidence>
<evidence type="ECO:0000256" key="1">
    <source>
        <dbReference type="ARBA" id="ARBA00009922"/>
    </source>
</evidence>
<evidence type="ECO:0000256" key="7">
    <source>
        <dbReference type="ARBA" id="ARBA00023125"/>
    </source>
</evidence>
<feature type="binding site" evidence="12">
    <location>
        <begin position="27"/>
        <end position="34"/>
    </location>
    <ligand>
        <name>ATP</name>
        <dbReference type="ChEBI" id="CHEBI:30616"/>
    </ligand>
</feature>
<dbReference type="GO" id="GO:0006260">
    <property type="term" value="P:DNA replication"/>
    <property type="evidence" value="ECO:0007669"/>
    <property type="project" value="UniProtKB-UniRule"/>
</dbReference>
<dbReference type="eggNOG" id="COG0210">
    <property type="taxonomic scope" value="Bacteria"/>
</dbReference>
<dbReference type="PROSITE" id="PS51198">
    <property type="entry name" value="UVRD_HELICASE_ATP_BIND"/>
    <property type="match status" value="1"/>
</dbReference>
<keyword evidence="6 11" id="KW-0067">ATP-binding</keyword>
<dbReference type="InterPro" id="IPR000212">
    <property type="entry name" value="DNA_helicase_UvrD/REP"/>
</dbReference>
<dbReference type="GO" id="GO:0005524">
    <property type="term" value="F:ATP binding"/>
    <property type="evidence" value="ECO:0007669"/>
    <property type="project" value="UniProtKB-UniRule"/>
</dbReference>
<feature type="domain" description="UvrD-like helicase ATP-binding" evidence="13">
    <location>
        <begin position="6"/>
        <end position="282"/>
    </location>
</feature>
<dbReference type="GO" id="GO:0016887">
    <property type="term" value="F:ATP hydrolysis activity"/>
    <property type="evidence" value="ECO:0007669"/>
    <property type="project" value="RHEA"/>
</dbReference>
<comment type="function">
    <text evidence="11">Rep helicase is a single-stranded DNA-dependent ATPase involved in DNA replication; it can initiate unwinding at a nick in the DNA. It binds to the single-stranded DNA and acts in a progressive fashion along the DNA in the 3' to 5' direction.</text>
</comment>
<dbReference type="InterPro" id="IPR005752">
    <property type="entry name" value="Helicase_Rep"/>
</dbReference>
<dbReference type="KEGG" id="acz:Acaty_c0785"/>
<dbReference type="InterPro" id="IPR027417">
    <property type="entry name" value="P-loop_NTPase"/>
</dbReference>
<dbReference type="GO" id="GO:0005829">
    <property type="term" value="C:cytosol"/>
    <property type="evidence" value="ECO:0007669"/>
    <property type="project" value="TreeGrafter"/>
</dbReference>
<evidence type="ECO:0000256" key="8">
    <source>
        <dbReference type="ARBA" id="ARBA00023235"/>
    </source>
</evidence>
<dbReference type="Gene3D" id="1.10.486.10">
    <property type="entry name" value="PCRA, domain 4"/>
    <property type="match status" value="1"/>
</dbReference>
<dbReference type="CDD" id="cd17932">
    <property type="entry name" value="DEXQc_UvrD"/>
    <property type="match status" value="1"/>
</dbReference>
<dbReference type="Proteomes" id="UP000005522">
    <property type="component" value="Chromosome"/>
</dbReference>
<dbReference type="InterPro" id="IPR014016">
    <property type="entry name" value="UvrD-like_ATP-bd"/>
</dbReference>
<dbReference type="PANTHER" id="PTHR11070:SF64">
    <property type="entry name" value="ATP-DEPENDENT DNA HELICASE REP"/>
    <property type="match status" value="1"/>
</dbReference>
<keyword evidence="4 11" id="KW-0378">Hydrolase</keyword>
<evidence type="ECO:0000256" key="6">
    <source>
        <dbReference type="ARBA" id="ARBA00022840"/>
    </source>
</evidence>
<organism evidence="15 16">
    <name type="scientific">Acidithiobacillus caldus (strain ATCC 51756 / DSM 8584 / KU)</name>
    <dbReference type="NCBI Taxonomy" id="637389"/>
    <lineage>
        <taxon>Bacteria</taxon>
        <taxon>Pseudomonadati</taxon>
        <taxon>Pseudomonadota</taxon>
        <taxon>Acidithiobacillia</taxon>
        <taxon>Acidithiobacillales</taxon>
        <taxon>Acidithiobacillaceae</taxon>
        <taxon>Acidithiobacillus</taxon>
    </lineage>
</organism>
<dbReference type="GO" id="GO:0043138">
    <property type="term" value="F:3'-5' DNA helicase activity"/>
    <property type="evidence" value="ECO:0007669"/>
    <property type="project" value="UniProtKB-UniRule"/>
</dbReference>
<dbReference type="EC" id="5.6.2.4" evidence="11"/>
<evidence type="ECO:0000256" key="10">
    <source>
        <dbReference type="ARBA" id="ARBA00048988"/>
    </source>
</evidence>
<proteinExistence type="inferred from homology"/>
<dbReference type="PROSITE" id="PS51217">
    <property type="entry name" value="UVRD_HELICASE_CTER"/>
    <property type="match status" value="1"/>
</dbReference>
<dbReference type="AlphaFoldDB" id="A0A059ZXL6"/>
<feature type="binding site" evidence="11">
    <location>
        <position position="280"/>
    </location>
    <ligand>
        <name>ATP</name>
        <dbReference type="ChEBI" id="CHEBI:30616"/>
    </ligand>
</feature>
<evidence type="ECO:0000313" key="15">
    <source>
        <dbReference type="EMBL" id="AIA54662.1"/>
    </source>
</evidence>
<dbReference type="GO" id="GO:0003697">
    <property type="term" value="F:single-stranded DNA binding"/>
    <property type="evidence" value="ECO:0007669"/>
    <property type="project" value="UniProtKB-UniRule"/>
</dbReference>
<protein>
    <recommendedName>
        <fullName evidence="11">ATP-dependent DNA helicase Rep</fullName>
        <ecNumber evidence="11">5.6.2.4</ecNumber>
    </recommendedName>
    <alternativeName>
        <fullName evidence="11">DNA 3'-5' helicase Rep</fullName>
    </alternativeName>
</protein>
<dbReference type="InterPro" id="IPR014017">
    <property type="entry name" value="DNA_helicase_UvrD-like_C"/>
</dbReference>
<dbReference type="EMBL" id="CP005986">
    <property type="protein sequence ID" value="AIA54662.1"/>
    <property type="molecule type" value="Genomic_DNA"/>
</dbReference>